<reference evidence="6" key="1">
    <citation type="submission" date="2025-08" db="UniProtKB">
        <authorList>
            <consortium name="Ensembl"/>
        </authorList>
    </citation>
    <scope>IDENTIFICATION</scope>
</reference>
<dbReference type="PANTHER" id="PTHR22647">
    <property type="entry name" value="SH3 DOMAIN AND TETRATRICOPEPTIDE REPEATS CONTAINING PROTEIN"/>
    <property type="match status" value="1"/>
</dbReference>
<dbReference type="InterPro" id="IPR001452">
    <property type="entry name" value="SH3_domain"/>
</dbReference>
<dbReference type="PANTHER" id="PTHR22647:SF3">
    <property type="entry name" value="SH3 DOMAIN AND TETRATRICOPEPTIDE REPEAT-CONTAINING PROTEIN 1"/>
    <property type="match status" value="1"/>
</dbReference>
<dbReference type="SMART" id="SM00028">
    <property type="entry name" value="TPR"/>
    <property type="match status" value="7"/>
</dbReference>
<dbReference type="SMART" id="SM00326">
    <property type="entry name" value="SH3"/>
    <property type="match status" value="1"/>
</dbReference>
<evidence type="ECO:0000313" key="7">
    <source>
        <dbReference type="Proteomes" id="UP000694557"/>
    </source>
</evidence>
<dbReference type="GeneTree" id="ENSGT00530000063812"/>
<organism evidence="6 7">
    <name type="scientific">Oncorhynchus kisutch</name>
    <name type="common">Coho salmon</name>
    <name type="synonym">Salmo kisutch</name>
    <dbReference type="NCBI Taxonomy" id="8019"/>
    <lineage>
        <taxon>Eukaryota</taxon>
        <taxon>Metazoa</taxon>
        <taxon>Chordata</taxon>
        <taxon>Craniata</taxon>
        <taxon>Vertebrata</taxon>
        <taxon>Euteleostomi</taxon>
        <taxon>Actinopterygii</taxon>
        <taxon>Neopterygii</taxon>
        <taxon>Teleostei</taxon>
        <taxon>Protacanthopterygii</taxon>
        <taxon>Salmoniformes</taxon>
        <taxon>Salmonidae</taxon>
        <taxon>Salmoninae</taxon>
        <taxon>Oncorhynchus</taxon>
    </lineage>
</organism>
<sequence length="1374" mass="153923">MKKLIMSTAEQEVEPVAVVNRMDTSTRHYRRELSAEDHNHDPVKKGTRSRKMEHSSSRGAGTSEDCFPTALPMLLAMVEGPDKLPADVGSQEVLRGKLRLLEADSIEVNALFMELSARLVSINCEENAIFVTFKTFEEIWKFTTYYTMGFLGQCMENLLLDQDFWLSSLDQEYFAIEISIQEETLNLMYKGILMQEGSLFASCSSTQMFDSSTSGRDLYLEQGDIALFEPPFLGSGWTVLSLGDGARGTKPKPALEPVIPFHQWFLKSCAENILVGSGKPACDFPCQFATGSCVATAEYDAGGPDELSLEQGDRIIIVGLLVSCFEWFTGRLERTGEVGLVMTTLVRPADSLCEASDIFLEKEERLFFNLKEDQIKEETIALLKKINQNDVGHVYKLDLIAHPDSPNEPTQNRDGSQGNMDAHQQAELRRKIEEILLKGKMKSKVPHATVTTNGTLEDQSETSKTTLPSGPHFTIQPVEESTTTNQEKFLPLLSFLGGSNYKPEFGALYGQTPERLLATFTGHSDDIDKLVAYLGVARETARKKRLHWSQSRLCFLLGKLCAGRSKFSQARVYFEEALSVPRDIFTDMLMLASIYANLAGIYLMQKNTEKYLALSERIAALLMGIPYCVSTVEKDSEVLKFILKKAVLSHNKMAEARACFLLAKLHWRRGEAADTIPFLERLLVLLAEPPGVRSVVPSHGYLSLAGLYSQLSLPHLCVSSARRATMHPSARLADCLNGMGLVLENTDRLYGIRKQDVAIPAQVAPYLSRSLSFTGRLDGVGGTGDDTLSQALTLCLSQLFQEHGMLGHAVRSMHTLIDHHCVPSSSSGTSSIPERNIALVWLAWLHICNSQPEVSLDVLDSVLASMPEHCTTPQEGLVHNMRGVALRSMGDLRRAAESYQTAIDVCEECEDRANWAVAEANLGLLCLKAGAKRLAEQHLTEAVEMLSALEGQEHEVIFTTVLLELGQYYVNQRHLDRGKIYYEWALLMAIKSNHSDSQLSVTRRLCHLYRAVCPDEAQCIIYNEHQLALLVTRGDRRQEGEVLETISQLYLSLGTERARRSALDYTKRSLGIFIDLGRREKEAYAWLQAGKIYHLLGQTELVDLYLQVAQDVGVSTGDTHFILQLLEAAGDVFFNSSTEREKAVCFYGDRALPIAVKTSSAEVRLRLSNKLVELLLQMKLYGEAVEYAQTALDISVKLGNRLNERVAFHRLATLYHCLGQFELAEHYYLKALSLCPTPLEFDEETLYYVRVYRTLGDIIFYDLKDPYDAAGYYHLALAAAMDIGNKKSQLQLCTRLATIYHNFLVDRELSLFFYQKARAFASDLNVRRINLSPDQIFSSMSQYKTNRVNIQEPRNKSPPNGHLGLKLVRRGERL</sequence>
<accession>A0A8C7F3N8</accession>
<keyword evidence="7" id="KW-1185">Reference proteome</keyword>
<dbReference type="InterPro" id="IPR011990">
    <property type="entry name" value="TPR-like_helical_dom_sf"/>
</dbReference>
<dbReference type="Gene3D" id="2.30.30.40">
    <property type="entry name" value="SH3 Domains"/>
    <property type="match status" value="1"/>
</dbReference>
<feature type="region of interest" description="Disordered" evidence="4">
    <location>
        <begin position="30"/>
        <end position="65"/>
    </location>
</feature>
<dbReference type="Gene3D" id="1.25.40.10">
    <property type="entry name" value="Tetratricopeptide repeat domain"/>
    <property type="match status" value="3"/>
</dbReference>
<evidence type="ECO:0000256" key="3">
    <source>
        <dbReference type="PROSITE-ProRule" id="PRU00339"/>
    </source>
</evidence>
<evidence type="ECO:0000313" key="6">
    <source>
        <dbReference type="Ensembl" id="ENSOKIP00005010777.1"/>
    </source>
</evidence>
<dbReference type="Pfam" id="PF00018">
    <property type="entry name" value="SH3_1"/>
    <property type="match status" value="1"/>
</dbReference>
<feature type="compositionally biased region" description="Polar residues" evidence="4">
    <location>
        <begin position="407"/>
        <end position="419"/>
    </location>
</feature>
<evidence type="ECO:0000256" key="4">
    <source>
        <dbReference type="SAM" id="MobiDB-lite"/>
    </source>
</evidence>
<feature type="region of interest" description="Disordered" evidence="4">
    <location>
        <begin position="401"/>
        <end position="425"/>
    </location>
</feature>
<dbReference type="InterPro" id="IPR036028">
    <property type="entry name" value="SH3-like_dom_sf"/>
</dbReference>
<dbReference type="Pfam" id="PF13424">
    <property type="entry name" value="TPR_12"/>
    <property type="match status" value="1"/>
</dbReference>
<keyword evidence="3" id="KW-0802">TPR repeat</keyword>
<feature type="compositionally biased region" description="Polar residues" evidence="4">
    <location>
        <begin position="453"/>
        <end position="468"/>
    </location>
</feature>
<evidence type="ECO:0000259" key="5">
    <source>
        <dbReference type="PROSITE" id="PS50002"/>
    </source>
</evidence>
<feature type="repeat" description="TPR" evidence="3">
    <location>
        <begin position="1205"/>
        <end position="1238"/>
    </location>
</feature>
<gene>
    <name evidence="6" type="primary">SH3TC1</name>
</gene>
<dbReference type="InterPro" id="IPR019734">
    <property type="entry name" value="TPR_rpt"/>
</dbReference>
<feature type="compositionally biased region" description="Basic and acidic residues" evidence="4">
    <location>
        <begin position="31"/>
        <end position="56"/>
    </location>
</feature>
<dbReference type="Ensembl" id="ENSOKIT00005011471.1">
    <property type="protein sequence ID" value="ENSOKIP00005010777.1"/>
    <property type="gene ID" value="ENSOKIG00005004852.1"/>
</dbReference>
<dbReference type="PROSITE" id="PS50002">
    <property type="entry name" value="SH3"/>
    <property type="match status" value="1"/>
</dbReference>
<reference evidence="6" key="2">
    <citation type="submission" date="2025-09" db="UniProtKB">
        <authorList>
            <consortium name="Ensembl"/>
        </authorList>
    </citation>
    <scope>IDENTIFICATION</scope>
</reference>
<dbReference type="SUPFAM" id="SSF48452">
    <property type="entry name" value="TPR-like"/>
    <property type="match status" value="2"/>
</dbReference>
<keyword evidence="1 2" id="KW-0728">SH3 domain</keyword>
<feature type="domain" description="SH3" evidence="5">
    <location>
        <begin position="288"/>
        <end position="351"/>
    </location>
</feature>
<proteinExistence type="predicted"/>
<dbReference type="InterPro" id="IPR042772">
    <property type="entry name" value="SH3TC1/SH3TC2"/>
</dbReference>
<name>A0A8C7F3N8_ONCKI</name>
<protein>
    <submittedName>
        <fullName evidence="6">SH3 domain and tetratricopeptide repeats 1</fullName>
    </submittedName>
</protein>
<feature type="region of interest" description="Disordered" evidence="4">
    <location>
        <begin position="453"/>
        <end position="474"/>
    </location>
</feature>
<dbReference type="SUPFAM" id="SSF50044">
    <property type="entry name" value="SH3-domain"/>
    <property type="match status" value="1"/>
</dbReference>
<dbReference type="Proteomes" id="UP000694557">
    <property type="component" value="Unassembled WGS sequence"/>
</dbReference>
<dbReference type="PROSITE" id="PS50005">
    <property type="entry name" value="TPR"/>
    <property type="match status" value="1"/>
</dbReference>
<evidence type="ECO:0000256" key="2">
    <source>
        <dbReference type="PROSITE-ProRule" id="PRU00192"/>
    </source>
</evidence>
<evidence type="ECO:0000256" key="1">
    <source>
        <dbReference type="ARBA" id="ARBA00022443"/>
    </source>
</evidence>